<feature type="transmembrane region" description="Helical" evidence="1">
    <location>
        <begin position="197"/>
        <end position="216"/>
    </location>
</feature>
<dbReference type="Proteomes" id="UP001328107">
    <property type="component" value="Unassembled WGS sequence"/>
</dbReference>
<dbReference type="InterPro" id="IPR019426">
    <property type="entry name" value="7TM_GPCR_serpentine_rcpt_Srv"/>
</dbReference>
<protein>
    <recommendedName>
        <fullName evidence="4">G protein-coupled receptor</fullName>
    </recommendedName>
</protein>
<name>A0AAN5CMF7_9BILA</name>
<keyword evidence="3" id="KW-1185">Reference proteome</keyword>
<comment type="caution">
    <text evidence="2">The sequence shown here is derived from an EMBL/GenBank/DDBJ whole genome shotgun (WGS) entry which is preliminary data.</text>
</comment>
<feature type="transmembrane region" description="Helical" evidence="1">
    <location>
        <begin position="118"/>
        <end position="140"/>
    </location>
</feature>
<organism evidence="2 3">
    <name type="scientific">Pristionchus mayeri</name>
    <dbReference type="NCBI Taxonomy" id="1317129"/>
    <lineage>
        <taxon>Eukaryota</taxon>
        <taxon>Metazoa</taxon>
        <taxon>Ecdysozoa</taxon>
        <taxon>Nematoda</taxon>
        <taxon>Chromadorea</taxon>
        <taxon>Rhabditida</taxon>
        <taxon>Rhabditina</taxon>
        <taxon>Diplogasteromorpha</taxon>
        <taxon>Diplogasteroidea</taxon>
        <taxon>Neodiplogasteridae</taxon>
        <taxon>Pristionchus</taxon>
    </lineage>
</organism>
<dbReference type="Gene3D" id="1.20.1070.10">
    <property type="entry name" value="Rhodopsin 7-helix transmembrane proteins"/>
    <property type="match status" value="1"/>
</dbReference>
<dbReference type="AlphaFoldDB" id="A0AAN5CMF7"/>
<dbReference type="EMBL" id="BTRK01000004">
    <property type="protein sequence ID" value="GMR47151.1"/>
    <property type="molecule type" value="Genomic_DNA"/>
</dbReference>
<keyword evidence="1" id="KW-0472">Membrane</keyword>
<dbReference type="SUPFAM" id="SSF81321">
    <property type="entry name" value="Family A G protein-coupled receptor-like"/>
    <property type="match status" value="1"/>
</dbReference>
<feature type="transmembrane region" description="Helical" evidence="1">
    <location>
        <begin position="68"/>
        <end position="87"/>
    </location>
</feature>
<keyword evidence="1" id="KW-0812">Transmembrane</keyword>
<dbReference type="Pfam" id="PF10323">
    <property type="entry name" value="7TM_GPCR_Srv"/>
    <property type="match status" value="1"/>
</dbReference>
<evidence type="ECO:0008006" key="4">
    <source>
        <dbReference type="Google" id="ProtNLM"/>
    </source>
</evidence>
<dbReference type="PANTHER" id="PTHR31627:SF42">
    <property type="entry name" value="G_PROTEIN_RECEP_F1_2 DOMAIN-CONTAINING PROTEIN-RELATED"/>
    <property type="match status" value="1"/>
</dbReference>
<accession>A0AAN5CMF7</accession>
<keyword evidence="1" id="KW-1133">Transmembrane helix</keyword>
<dbReference type="PANTHER" id="PTHR31627">
    <property type="entry name" value="SERPENTINE RECEPTOR CLASS GAMMA-RELATED"/>
    <property type="match status" value="1"/>
</dbReference>
<feature type="non-terminal residue" evidence="2">
    <location>
        <position position="223"/>
    </location>
</feature>
<reference evidence="3" key="1">
    <citation type="submission" date="2022-10" db="EMBL/GenBank/DDBJ databases">
        <title>Genome assembly of Pristionchus species.</title>
        <authorList>
            <person name="Yoshida K."/>
            <person name="Sommer R.J."/>
        </authorList>
    </citation>
    <scope>NUCLEOTIDE SEQUENCE [LARGE SCALE GENOMIC DNA]</scope>
    <source>
        <strain evidence="3">RS5460</strain>
    </source>
</reference>
<evidence type="ECO:0000313" key="3">
    <source>
        <dbReference type="Proteomes" id="UP001328107"/>
    </source>
</evidence>
<proteinExistence type="predicted"/>
<sequence length="223" mass="25364">MVLRDLLFGADFALNSGYIFPTFAYYGTYYYTVHSQVWGVVIISINRYVTVCRPLSKIARLYDKIGTFPLWIINIIAPLLMMIRMLFQGSVYYYRTGPDQIALHVPLEIVKTNSLQGMIASVLGSTVCAVCYFLVIRRLIAAQRKTTGAQRDFAREKTLTIVGFSLFVALCLSTLFYILICIHAANDDANAVNEVRVYYIYALMALTFVNPWMLIITSKSTRR</sequence>
<gene>
    <name evidence="2" type="ORF">PMAYCL1PPCAC_17346</name>
</gene>
<feature type="transmembrane region" description="Helical" evidence="1">
    <location>
        <begin position="161"/>
        <end position="185"/>
    </location>
</feature>
<evidence type="ECO:0000313" key="2">
    <source>
        <dbReference type="EMBL" id="GMR47151.1"/>
    </source>
</evidence>
<evidence type="ECO:0000256" key="1">
    <source>
        <dbReference type="SAM" id="Phobius"/>
    </source>
</evidence>
<dbReference type="InterPro" id="IPR051119">
    <property type="entry name" value="Nematode_SR-like"/>
</dbReference>